<feature type="transmembrane region" description="Helical" evidence="1">
    <location>
        <begin position="74"/>
        <end position="94"/>
    </location>
</feature>
<sequence length="182" mass="19972">AAAVGTLRQIPRLHQPQRRAGAALTQLVRELREVFRNGAFVSLFLTCLIFFVAQGTAATLALDANKYFWDLPASINQTVLLVLVLAPIFGLPIARLLQNHLEKRTFAIGGALIFCVCQFYPPVLRIYGLLPDGFEYLSTLLVVNAAISGIGLVICGIGFQSMMADAADQHEYLFGARREAMF</sequence>
<dbReference type="AlphaFoldDB" id="T1AI17"/>
<proteinExistence type="predicted"/>
<dbReference type="InterPro" id="IPR036259">
    <property type="entry name" value="MFS_trans_sf"/>
</dbReference>
<organism evidence="2">
    <name type="scientific">mine drainage metagenome</name>
    <dbReference type="NCBI Taxonomy" id="410659"/>
    <lineage>
        <taxon>unclassified sequences</taxon>
        <taxon>metagenomes</taxon>
        <taxon>ecological metagenomes</taxon>
    </lineage>
</organism>
<gene>
    <name evidence="2" type="ORF">B1A_16374</name>
</gene>
<feature type="transmembrane region" description="Helical" evidence="1">
    <location>
        <begin position="136"/>
        <end position="159"/>
    </location>
</feature>
<feature type="non-terminal residue" evidence="2">
    <location>
        <position position="182"/>
    </location>
</feature>
<feature type="non-terminal residue" evidence="2">
    <location>
        <position position="1"/>
    </location>
</feature>
<feature type="transmembrane region" description="Helical" evidence="1">
    <location>
        <begin position="39"/>
        <end position="62"/>
    </location>
</feature>
<dbReference type="SUPFAM" id="SSF103473">
    <property type="entry name" value="MFS general substrate transporter"/>
    <property type="match status" value="1"/>
</dbReference>
<dbReference type="EMBL" id="AUZX01012035">
    <property type="protein sequence ID" value="EQD40629.1"/>
    <property type="molecule type" value="Genomic_DNA"/>
</dbReference>
<keyword evidence="1" id="KW-0472">Membrane</keyword>
<reference evidence="2" key="1">
    <citation type="submission" date="2013-08" db="EMBL/GenBank/DDBJ databases">
        <authorList>
            <person name="Mendez C."/>
            <person name="Richter M."/>
            <person name="Ferrer M."/>
            <person name="Sanchez J."/>
        </authorList>
    </citation>
    <scope>NUCLEOTIDE SEQUENCE</scope>
</reference>
<keyword evidence="1" id="KW-1133">Transmembrane helix</keyword>
<protein>
    <submittedName>
        <fullName evidence="2">Major facilitator transporter</fullName>
    </submittedName>
</protein>
<keyword evidence="1" id="KW-0812">Transmembrane</keyword>
<comment type="caution">
    <text evidence="2">The sequence shown here is derived from an EMBL/GenBank/DDBJ whole genome shotgun (WGS) entry which is preliminary data.</text>
</comment>
<dbReference type="Gene3D" id="1.20.1250.20">
    <property type="entry name" value="MFS general substrate transporter like domains"/>
    <property type="match status" value="1"/>
</dbReference>
<evidence type="ECO:0000313" key="2">
    <source>
        <dbReference type="EMBL" id="EQD40629.1"/>
    </source>
</evidence>
<accession>T1AI17</accession>
<feature type="transmembrane region" description="Helical" evidence="1">
    <location>
        <begin position="106"/>
        <end position="124"/>
    </location>
</feature>
<reference evidence="2" key="2">
    <citation type="journal article" date="2014" name="ISME J.">
        <title>Microbial stratification in low pH oxic and suboxic macroscopic growths along an acid mine drainage.</title>
        <authorList>
            <person name="Mendez-Garcia C."/>
            <person name="Mesa V."/>
            <person name="Sprenger R.R."/>
            <person name="Richter M."/>
            <person name="Diez M.S."/>
            <person name="Solano J."/>
            <person name="Bargiela R."/>
            <person name="Golyshina O.V."/>
            <person name="Manteca A."/>
            <person name="Ramos J.L."/>
            <person name="Gallego J.R."/>
            <person name="Llorente I."/>
            <person name="Martins Dos Santos V.A."/>
            <person name="Jensen O.N."/>
            <person name="Pelaez A.I."/>
            <person name="Sanchez J."/>
            <person name="Ferrer M."/>
        </authorList>
    </citation>
    <scope>NUCLEOTIDE SEQUENCE</scope>
</reference>
<name>T1AI17_9ZZZZ</name>
<evidence type="ECO:0000256" key="1">
    <source>
        <dbReference type="SAM" id="Phobius"/>
    </source>
</evidence>
<dbReference type="Pfam" id="PF13347">
    <property type="entry name" value="MFS_2"/>
    <property type="match status" value="1"/>
</dbReference>